<feature type="chain" id="PRO_5019580948" evidence="1">
    <location>
        <begin position="21"/>
        <end position="286"/>
    </location>
</feature>
<dbReference type="FunFam" id="2.70.70.10:FF:000019">
    <property type="entry name" value="M23 family peptidase"/>
    <property type="match status" value="1"/>
</dbReference>
<dbReference type="PANTHER" id="PTHR21666:SF285">
    <property type="entry name" value="M23 FAMILY METALLOPEPTIDASE"/>
    <property type="match status" value="1"/>
</dbReference>
<accession>A0A432YJN7</accession>
<evidence type="ECO:0000256" key="1">
    <source>
        <dbReference type="SAM" id="SignalP"/>
    </source>
</evidence>
<dbReference type="InterPro" id="IPR050570">
    <property type="entry name" value="Cell_wall_metabolism_enzyme"/>
</dbReference>
<keyword evidence="4" id="KW-1185">Reference proteome</keyword>
<protein>
    <submittedName>
        <fullName evidence="3">Peptidase</fullName>
    </submittedName>
</protein>
<evidence type="ECO:0000313" key="4">
    <source>
        <dbReference type="Proteomes" id="UP000288127"/>
    </source>
</evidence>
<dbReference type="EMBL" id="PIPZ01000001">
    <property type="protein sequence ID" value="RUO61172.1"/>
    <property type="molecule type" value="Genomic_DNA"/>
</dbReference>
<dbReference type="SUPFAM" id="SSF51261">
    <property type="entry name" value="Duplicated hybrid motif"/>
    <property type="match status" value="1"/>
</dbReference>
<dbReference type="GO" id="GO:0004222">
    <property type="term" value="F:metalloendopeptidase activity"/>
    <property type="evidence" value="ECO:0007669"/>
    <property type="project" value="TreeGrafter"/>
</dbReference>
<organism evidence="3 4">
    <name type="scientific">Pseudidiomarina marina</name>
    <dbReference type="NCBI Taxonomy" id="502366"/>
    <lineage>
        <taxon>Bacteria</taxon>
        <taxon>Pseudomonadati</taxon>
        <taxon>Pseudomonadota</taxon>
        <taxon>Gammaproteobacteria</taxon>
        <taxon>Alteromonadales</taxon>
        <taxon>Idiomarinaceae</taxon>
        <taxon>Pseudidiomarina</taxon>
    </lineage>
</organism>
<dbReference type="OrthoDB" id="9805070at2"/>
<dbReference type="InterPro" id="IPR011055">
    <property type="entry name" value="Dup_hybrid_motif"/>
</dbReference>
<keyword evidence="1" id="KW-0732">Signal</keyword>
<gene>
    <name evidence="3" type="ORF">CWI76_02600</name>
</gene>
<dbReference type="PANTHER" id="PTHR21666">
    <property type="entry name" value="PEPTIDASE-RELATED"/>
    <property type="match status" value="1"/>
</dbReference>
<dbReference type="Gene3D" id="2.70.70.10">
    <property type="entry name" value="Glucose Permease (Domain IIA)"/>
    <property type="match status" value="1"/>
</dbReference>
<dbReference type="Pfam" id="PF01551">
    <property type="entry name" value="Peptidase_M23"/>
    <property type="match status" value="1"/>
</dbReference>
<name>A0A432YJN7_9GAMM</name>
<comment type="caution">
    <text evidence="3">The sequence shown here is derived from an EMBL/GenBank/DDBJ whole genome shotgun (WGS) entry which is preliminary data.</text>
</comment>
<proteinExistence type="predicted"/>
<feature type="signal peptide" evidence="1">
    <location>
        <begin position="1"/>
        <end position="20"/>
    </location>
</feature>
<dbReference type="InterPro" id="IPR016047">
    <property type="entry name" value="M23ase_b-sheet_dom"/>
</dbReference>
<dbReference type="AlphaFoldDB" id="A0A432YJN7"/>
<reference evidence="4" key="1">
    <citation type="journal article" date="2018" name="Front. Microbiol.">
        <title>Genome-Based Analysis Reveals the Taxonomy and Diversity of the Family Idiomarinaceae.</title>
        <authorList>
            <person name="Liu Y."/>
            <person name="Lai Q."/>
            <person name="Shao Z."/>
        </authorList>
    </citation>
    <scope>NUCLEOTIDE SEQUENCE [LARGE SCALE GENOMIC DNA]</scope>
    <source>
        <strain evidence="4">PIM1</strain>
    </source>
</reference>
<dbReference type="CDD" id="cd12797">
    <property type="entry name" value="M23_peptidase"/>
    <property type="match status" value="1"/>
</dbReference>
<evidence type="ECO:0000259" key="2">
    <source>
        <dbReference type="Pfam" id="PF01551"/>
    </source>
</evidence>
<evidence type="ECO:0000313" key="3">
    <source>
        <dbReference type="EMBL" id="RUO61172.1"/>
    </source>
</evidence>
<dbReference type="RefSeq" id="WP_126758800.1">
    <property type="nucleotide sequence ID" value="NZ_PIPZ01000001.1"/>
</dbReference>
<feature type="domain" description="M23ase beta-sheet core" evidence="2">
    <location>
        <begin position="171"/>
        <end position="266"/>
    </location>
</feature>
<sequence>MRKLAALAIVTLGCWFGSVAAETPNAELSGALTSGGLIIAEITGATRVELNGQALKLTPDNRVVFGFGRDQHGPQTLSLFTDEGREFKRVIDIAPREYKIDRVDGVPQQTVTPDPQQQERARREAALVWKARNDAVSERLDFLEPAIMPAKGRISGVYGSQRIFNGTPRNPHFGLDVAAPTGSPVIAPWAGKVIVAENDLFYSGGTLIIDHGYGVTSTYIHLHKLHVKVGEEVEQGQRIADIGATGRVTGPHLDWRVNWRHQRLDPALVIEHFSATATNPVPAELR</sequence>
<dbReference type="Proteomes" id="UP000288127">
    <property type="component" value="Unassembled WGS sequence"/>
</dbReference>